<feature type="repeat" description="PPR" evidence="4">
    <location>
        <begin position="238"/>
        <end position="272"/>
    </location>
</feature>
<dbReference type="InterPro" id="IPR005380">
    <property type="entry name" value="XS_domain"/>
</dbReference>
<feature type="repeat" description="PPR" evidence="4">
    <location>
        <begin position="106"/>
        <end position="140"/>
    </location>
</feature>
<dbReference type="InterPro" id="IPR046848">
    <property type="entry name" value="E_motif"/>
</dbReference>
<comment type="similarity">
    <text evidence="3">Belongs to the PPR family. PCMP-E subfamily.</text>
</comment>
<evidence type="ECO:0000256" key="4">
    <source>
        <dbReference type="PROSITE-ProRule" id="PRU00708"/>
    </source>
</evidence>
<gene>
    <name evidence="6" type="ORF">QYE76_002215</name>
</gene>
<proteinExistence type="inferred from homology"/>
<dbReference type="PANTHER" id="PTHR47926">
    <property type="entry name" value="PENTATRICOPEPTIDE REPEAT-CONTAINING PROTEIN"/>
    <property type="match status" value="1"/>
</dbReference>
<dbReference type="Proteomes" id="UP001231189">
    <property type="component" value="Unassembled WGS sequence"/>
</dbReference>
<keyword evidence="2" id="KW-0809">Transit peptide</keyword>
<evidence type="ECO:0000259" key="5">
    <source>
        <dbReference type="Pfam" id="PF03468"/>
    </source>
</evidence>
<dbReference type="GO" id="GO:0009451">
    <property type="term" value="P:RNA modification"/>
    <property type="evidence" value="ECO:0007669"/>
    <property type="project" value="InterPro"/>
</dbReference>
<dbReference type="Pfam" id="PF03468">
    <property type="entry name" value="XS"/>
    <property type="match status" value="1"/>
</dbReference>
<evidence type="ECO:0000256" key="1">
    <source>
        <dbReference type="ARBA" id="ARBA00022737"/>
    </source>
</evidence>
<reference evidence="6" key="1">
    <citation type="submission" date="2023-07" db="EMBL/GenBank/DDBJ databases">
        <title>A chromosome-level genome assembly of Lolium multiflorum.</title>
        <authorList>
            <person name="Chen Y."/>
            <person name="Copetti D."/>
            <person name="Kolliker R."/>
            <person name="Studer B."/>
        </authorList>
    </citation>
    <scope>NUCLEOTIDE SEQUENCE</scope>
    <source>
        <strain evidence="6">02402/16</strain>
        <tissue evidence="6">Leaf</tissue>
    </source>
</reference>
<dbReference type="PANTHER" id="PTHR47926:SF534">
    <property type="entry name" value="PENTATRICOPEPTIDE REPEAT-CONTAINING PROTEIN"/>
    <property type="match status" value="1"/>
</dbReference>
<dbReference type="AlphaFoldDB" id="A0AAD8VXP3"/>
<dbReference type="EMBL" id="JAUUTY010000005">
    <property type="protein sequence ID" value="KAK1627900.1"/>
    <property type="molecule type" value="Genomic_DNA"/>
</dbReference>
<dbReference type="GO" id="GO:0003723">
    <property type="term" value="F:RNA binding"/>
    <property type="evidence" value="ECO:0007669"/>
    <property type="project" value="InterPro"/>
</dbReference>
<dbReference type="FunFam" id="1.25.40.10:FF:000334">
    <property type="entry name" value="Pentatricopeptide repeat-containing protein"/>
    <property type="match status" value="1"/>
</dbReference>
<evidence type="ECO:0000256" key="3">
    <source>
        <dbReference type="ARBA" id="ARBA00061659"/>
    </source>
</evidence>
<feature type="repeat" description="PPR" evidence="4">
    <location>
        <begin position="75"/>
        <end position="105"/>
    </location>
</feature>
<protein>
    <recommendedName>
        <fullName evidence="5">XS domain-containing protein</fullName>
    </recommendedName>
</protein>
<dbReference type="Pfam" id="PF20431">
    <property type="entry name" value="E_motif"/>
    <property type="match status" value="1"/>
</dbReference>
<dbReference type="Pfam" id="PF01535">
    <property type="entry name" value="PPR"/>
    <property type="match status" value="2"/>
</dbReference>
<name>A0AAD8VXP3_LOLMU</name>
<dbReference type="SUPFAM" id="SSF48452">
    <property type="entry name" value="TPR-like"/>
    <property type="match status" value="1"/>
</dbReference>
<evidence type="ECO:0000313" key="7">
    <source>
        <dbReference type="Proteomes" id="UP001231189"/>
    </source>
</evidence>
<dbReference type="InterPro" id="IPR038588">
    <property type="entry name" value="XS_domain_sf"/>
</dbReference>
<keyword evidence="7" id="KW-1185">Reference proteome</keyword>
<dbReference type="GO" id="GO:0031047">
    <property type="term" value="P:regulatory ncRNA-mediated gene silencing"/>
    <property type="evidence" value="ECO:0007669"/>
    <property type="project" value="InterPro"/>
</dbReference>
<feature type="domain" description="XS" evidence="5">
    <location>
        <begin position="564"/>
        <end position="621"/>
    </location>
</feature>
<dbReference type="InterPro" id="IPR046960">
    <property type="entry name" value="PPR_At4g14850-like_plant"/>
</dbReference>
<dbReference type="NCBIfam" id="TIGR00756">
    <property type="entry name" value="PPR"/>
    <property type="match status" value="4"/>
</dbReference>
<accession>A0AAD8VXP3</accession>
<keyword evidence="1" id="KW-0677">Repeat</keyword>
<evidence type="ECO:0000256" key="2">
    <source>
        <dbReference type="ARBA" id="ARBA00022946"/>
    </source>
</evidence>
<dbReference type="Pfam" id="PF13041">
    <property type="entry name" value="PPR_2"/>
    <property type="match status" value="2"/>
</dbReference>
<dbReference type="Gene3D" id="3.30.70.2890">
    <property type="entry name" value="XS domain"/>
    <property type="match status" value="1"/>
</dbReference>
<dbReference type="InterPro" id="IPR011990">
    <property type="entry name" value="TPR-like_helical_dom_sf"/>
</dbReference>
<dbReference type="PROSITE" id="PS51375">
    <property type="entry name" value="PPR"/>
    <property type="match status" value="3"/>
</dbReference>
<dbReference type="InterPro" id="IPR002885">
    <property type="entry name" value="PPR_rpt"/>
</dbReference>
<dbReference type="Gene3D" id="1.25.40.10">
    <property type="entry name" value="Tetratricopeptide repeat domain"/>
    <property type="match status" value="3"/>
</dbReference>
<comment type="caution">
    <text evidence="6">The sequence shown here is derived from an EMBL/GenBank/DDBJ whole genome shotgun (WGS) entry which is preliminary data.</text>
</comment>
<organism evidence="6 7">
    <name type="scientific">Lolium multiflorum</name>
    <name type="common">Italian ryegrass</name>
    <name type="synonym">Lolium perenne subsp. multiflorum</name>
    <dbReference type="NCBI Taxonomy" id="4521"/>
    <lineage>
        <taxon>Eukaryota</taxon>
        <taxon>Viridiplantae</taxon>
        <taxon>Streptophyta</taxon>
        <taxon>Embryophyta</taxon>
        <taxon>Tracheophyta</taxon>
        <taxon>Spermatophyta</taxon>
        <taxon>Magnoliopsida</taxon>
        <taxon>Liliopsida</taxon>
        <taxon>Poales</taxon>
        <taxon>Poaceae</taxon>
        <taxon>BOP clade</taxon>
        <taxon>Pooideae</taxon>
        <taxon>Poodae</taxon>
        <taxon>Poeae</taxon>
        <taxon>Poeae Chloroplast Group 2 (Poeae type)</taxon>
        <taxon>Loliodinae</taxon>
        <taxon>Loliinae</taxon>
        <taxon>Lolium</taxon>
    </lineage>
</organism>
<sequence>MLRSGPPPNAFTLTSLLKSLSTLRAVHEVRQAHAFLLKSALGSSVHVGAALLDSYGTLGQAHDARTVFDEIPTKNVVVGNSMVSCYVRAGQLEAAREVFEGMAERDAISWNTLMSGYLRHGDAGAARALFDEMPRRNVNSWNMMIAACSEAGLWADSVGAFNQMRRMGFHPDAATMAVLMSACAQLGFMSVAKQVHGLLQKGCVEVNCHVRNSLVDMVAKCGCIGEARSLFAETRPKDVVSYNVMVCALAQHGHGKDALKLFNEMVEEGLQPDAVTFLGVLSSCAHAGLVGDGEHYFESMGTTYAIQKSADHYACMVDLYGRAGLIEEAHRFVKVMPVKPHAGVWGALLNACRKHCNVDVGDIAARELIRIEPMNPGNYILHANTLARSQQWDAVEDVRQLMRGNINDKNTGFSWVEVDAVVHEFLAGDSSHPTNHALQQEEVYVKAKATPEVEPPRGAVSTLKDGLPWNIPMIPSDTGIVDYCEKVYMYLKFGKLVARVCTDRFKCLFYPGKKKHNYRAAKVKANHQDLANLLKTDHADAAGSLSARQADALINPPKPVQEQELFIWPWMDILANVPAEQIEIGGATLMQQLADFRPLCVNVAHCIKGYAGFAVIRFEKD</sequence>
<evidence type="ECO:0000313" key="6">
    <source>
        <dbReference type="EMBL" id="KAK1627900.1"/>
    </source>
</evidence>